<dbReference type="AlphaFoldDB" id="A0A017HJR7"/>
<dbReference type="RefSeq" id="WP_037282247.1">
    <property type="nucleotide sequence ID" value="NZ_KK088604.1"/>
</dbReference>
<dbReference type="PANTHER" id="PTHR43364">
    <property type="entry name" value="NADH-SPECIFIC METHYLGLYOXAL REDUCTASE-RELATED"/>
    <property type="match status" value="1"/>
</dbReference>
<reference evidence="3 4" key="1">
    <citation type="submission" date="2013-02" db="EMBL/GenBank/DDBJ databases">
        <authorList>
            <person name="Fiebig A."/>
            <person name="Goeker M."/>
            <person name="Klenk H.-P.P."/>
        </authorList>
    </citation>
    <scope>NUCLEOTIDE SEQUENCE [LARGE SCALE GENOMIC DNA]</scope>
    <source>
        <strain evidence="3 4">DSM 19309</strain>
    </source>
</reference>
<evidence type="ECO:0000256" key="1">
    <source>
        <dbReference type="ARBA" id="ARBA00023002"/>
    </source>
</evidence>
<keyword evidence="1" id="KW-0560">Oxidoreductase</keyword>
<protein>
    <submittedName>
        <fullName evidence="3">Oxidoreductase, aldo/keto reductase family</fullName>
    </submittedName>
</protein>
<proteinExistence type="predicted"/>
<name>A0A017HJR7_9RHOB</name>
<keyword evidence="4" id="KW-1185">Reference proteome</keyword>
<gene>
    <name evidence="3" type="ORF">Rumeso_03836</name>
</gene>
<dbReference type="Proteomes" id="UP000019666">
    <property type="component" value="Unassembled WGS sequence"/>
</dbReference>
<dbReference type="InterPro" id="IPR036812">
    <property type="entry name" value="NAD(P)_OxRdtase_dom_sf"/>
</dbReference>
<dbReference type="SUPFAM" id="SSF51430">
    <property type="entry name" value="NAD(P)-linked oxidoreductase"/>
    <property type="match status" value="1"/>
</dbReference>
<accession>A0A017HJR7</accession>
<dbReference type="Gene3D" id="3.20.20.100">
    <property type="entry name" value="NADP-dependent oxidoreductase domain"/>
    <property type="match status" value="1"/>
</dbReference>
<dbReference type="STRING" id="442562.Rumeso_03836"/>
<dbReference type="PANTHER" id="PTHR43364:SF4">
    <property type="entry name" value="NAD(P)-LINKED OXIDOREDUCTASE SUPERFAMILY PROTEIN"/>
    <property type="match status" value="1"/>
</dbReference>
<sequence length="346" mass="37729">MRQVELGRSGIRVPDMALGTMTFGSQTPEAEAHRQMDMALEAGVTLWDCAETYPTTPSARETIGLSETILGSWFASRRGRNRVVLATKVGGPDNPFLGERSYRGGTVKAACERSLRRLKTDVIDLYQLHWPERAHYAWRRNWEFDPSGQDPRAALALMDDVLGQMAELVAEGKVRAAGLSNETAWGTARWLDRAAAGNGPRMATVQNEYSLLCRLFDTDLAEVAAMEGMTLLAYSPLASGVLTGKYALGTVPAGSRASIVPGIHGRLAPRAVEAVAAYHEVAREARMDPVHMALAWHRTRPFASVPIFGATTAAQLSRILEGLEATVPPDLAKRIDEVNRAHPLPF</sequence>
<dbReference type="GO" id="GO:0016491">
    <property type="term" value="F:oxidoreductase activity"/>
    <property type="evidence" value="ECO:0007669"/>
    <property type="project" value="UniProtKB-KW"/>
</dbReference>
<dbReference type="OrthoDB" id="9803483at2"/>
<dbReference type="InterPro" id="IPR023210">
    <property type="entry name" value="NADP_OxRdtase_dom"/>
</dbReference>
<evidence type="ECO:0000313" key="3">
    <source>
        <dbReference type="EMBL" id="EYD74540.1"/>
    </source>
</evidence>
<dbReference type="HOGENOM" id="CLU_023205_2_0_5"/>
<dbReference type="InterPro" id="IPR050523">
    <property type="entry name" value="AKR_Detox_Biosynth"/>
</dbReference>
<dbReference type="PATRIC" id="fig|442562.3.peg.3783"/>
<comment type="caution">
    <text evidence="3">The sequence shown here is derived from an EMBL/GenBank/DDBJ whole genome shotgun (WGS) entry which is preliminary data.</text>
</comment>
<dbReference type="EMBL" id="AOSK01000111">
    <property type="protein sequence ID" value="EYD74540.1"/>
    <property type="molecule type" value="Genomic_DNA"/>
</dbReference>
<feature type="domain" description="NADP-dependent oxidoreductase" evidence="2">
    <location>
        <begin position="16"/>
        <end position="339"/>
    </location>
</feature>
<evidence type="ECO:0000313" key="4">
    <source>
        <dbReference type="Proteomes" id="UP000019666"/>
    </source>
</evidence>
<dbReference type="Pfam" id="PF00248">
    <property type="entry name" value="Aldo_ket_red"/>
    <property type="match status" value="1"/>
</dbReference>
<evidence type="ECO:0000259" key="2">
    <source>
        <dbReference type="Pfam" id="PF00248"/>
    </source>
</evidence>
<organism evidence="3 4">
    <name type="scientific">Rubellimicrobium mesophilum DSM 19309</name>
    <dbReference type="NCBI Taxonomy" id="442562"/>
    <lineage>
        <taxon>Bacteria</taxon>
        <taxon>Pseudomonadati</taxon>
        <taxon>Pseudomonadota</taxon>
        <taxon>Alphaproteobacteria</taxon>
        <taxon>Rhodobacterales</taxon>
        <taxon>Roseobacteraceae</taxon>
        <taxon>Rubellimicrobium</taxon>
    </lineage>
</organism>